<gene>
    <name evidence="1" type="ORF">SKAU_G00183250</name>
</gene>
<keyword evidence="2" id="KW-1185">Reference proteome</keyword>
<proteinExistence type="predicted"/>
<reference evidence="1" key="1">
    <citation type="journal article" date="2023" name="Science">
        <title>Genome structures resolve the early diversification of teleost fishes.</title>
        <authorList>
            <person name="Parey E."/>
            <person name="Louis A."/>
            <person name="Montfort J."/>
            <person name="Bouchez O."/>
            <person name="Roques C."/>
            <person name="Iampietro C."/>
            <person name="Lluch J."/>
            <person name="Castinel A."/>
            <person name="Donnadieu C."/>
            <person name="Desvignes T."/>
            <person name="Floi Bucao C."/>
            <person name="Jouanno E."/>
            <person name="Wen M."/>
            <person name="Mejri S."/>
            <person name="Dirks R."/>
            <person name="Jansen H."/>
            <person name="Henkel C."/>
            <person name="Chen W.J."/>
            <person name="Zahm M."/>
            <person name="Cabau C."/>
            <person name="Klopp C."/>
            <person name="Thompson A.W."/>
            <person name="Robinson-Rechavi M."/>
            <person name="Braasch I."/>
            <person name="Lecointre G."/>
            <person name="Bobe J."/>
            <person name="Postlethwait J.H."/>
            <person name="Berthelot C."/>
            <person name="Roest Crollius H."/>
            <person name="Guiguen Y."/>
        </authorList>
    </citation>
    <scope>NUCLEOTIDE SEQUENCE</scope>
    <source>
        <strain evidence="1">WJC10195</strain>
    </source>
</reference>
<evidence type="ECO:0000313" key="2">
    <source>
        <dbReference type="Proteomes" id="UP001152622"/>
    </source>
</evidence>
<sequence>MRSAFTERSRRILRRLCLSRQGLNTPARRRCFQKENVSRFLQEHSNRIAAGRNASSFTPRCTTPHGLQKARIPLTCAQVSTHGHRIRRTLKAFPRCTGSLPLTAFSLEMFFTAGTRPPLPSGPSSGSQILKVT</sequence>
<dbReference type="Proteomes" id="UP001152622">
    <property type="component" value="Chromosome 6"/>
</dbReference>
<protein>
    <submittedName>
        <fullName evidence="1">Uncharacterized protein</fullName>
    </submittedName>
</protein>
<comment type="caution">
    <text evidence="1">The sequence shown here is derived from an EMBL/GenBank/DDBJ whole genome shotgun (WGS) entry which is preliminary data.</text>
</comment>
<accession>A0A9Q1FBY4</accession>
<organism evidence="1 2">
    <name type="scientific">Synaphobranchus kaupii</name>
    <name type="common">Kaup's arrowtooth eel</name>
    <dbReference type="NCBI Taxonomy" id="118154"/>
    <lineage>
        <taxon>Eukaryota</taxon>
        <taxon>Metazoa</taxon>
        <taxon>Chordata</taxon>
        <taxon>Craniata</taxon>
        <taxon>Vertebrata</taxon>
        <taxon>Euteleostomi</taxon>
        <taxon>Actinopterygii</taxon>
        <taxon>Neopterygii</taxon>
        <taxon>Teleostei</taxon>
        <taxon>Anguilliformes</taxon>
        <taxon>Synaphobranchidae</taxon>
        <taxon>Synaphobranchus</taxon>
    </lineage>
</organism>
<dbReference type="AlphaFoldDB" id="A0A9Q1FBY4"/>
<evidence type="ECO:0000313" key="1">
    <source>
        <dbReference type="EMBL" id="KAJ8355531.1"/>
    </source>
</evidence>
<name>A0A9Q1FBY4_SYNKA</name>
<dbReference type="EMBL" id="JAINUF010000006">
    <property type="protein sequence ID" value="KAJ8355531.1"/>
    <property type="molecule type" value="Genomic_DNA"/>
</dbReference>